<keyword evidence="1" id="KW-0677">Repeat</keyword>
<dbReference type="AlphaFoldDB" id="I0Z2V8"/>
<dbReference type="PROSITE" id="PS50088">
    <property type="entry name" value="ANK_REPEAT"/>
    <property type="match status" value="4"/>
</dbReference>
<dbReference type="RefSeq" id="XP_005649521.1">
    <property type="nucleotide sequence ID" value="XM_005649464.1"/>
</dbReference>
<dbReference type="PANTHER" id="PTHR24189:SF50">
    <property type="entry name" value="ANKYRIN REPEAT AND SOCS BOX PROTEIN 2"/>
    <property type="match status" value="1"/>
</dbReference>
<dbReference type="PANTHER" id="PTHR24189">
    <property type="entry name" value="MYOTROPHIN"/>
    <property type="match status" value="1"/>
</dbReference>
<dbReference type="PRINTS" id="PR01415">
    <property type="entry name" value="ANKYRIN"/>
</dbReference>
<feature type="repeat" description="ANK" evidence="3">
    <location>
        <begin position="35"/>
        <end position="68"/>
    </location>
</feature>
<evidence type="ECO:0000313" key="5">
    <source>
        <dbReference type="Proteomes" id="UP000007264"/>
    </source>
</evidence>
<organism evidence="4 5">
    <name type="scientific">Coccomyxa subellipsoidea (strain C-169)</name>
    <name type="common">Green microalga</name>
    <dbReference type="NCBI Taxonomy" id="574566"/>
    <lineage>
        <taxon>Eukaryota</taxon>
        <taxon>Viridiplantae</taxon>
        <taxon>Chlorophyta</taxon>
        <taxon>core chlorophytes</taxon>
        <taxon>Trebouxiophyceae</taxon>
        <taxon>Trebouxiophyceae incertae sedis</taxon>
        <taxon>Coccomyxaceae</taxon>
        <taxon>Coccomyxa</taxon>
        <taxon>Coccomyxa subellipsoidea</taxon>
    </lineage>
</organism>
<dbReference type="EMBL" id="AGSI01000005">
    <property type="protein sequence ID" value="EIE24977.1"/>
    <property type="molecule type" value="Genomic_DNA"/>
</dbReference>
<dbReference type="SMART" id="SM00248">
    <property type="entry name" value="ANK"/>
    <property type="match status" value="4"/>
</dbReference>
<dbReference type="STRING" id="574566.I0Z2V8"/>
<dbReference type="Pfam" id="PF13637">
    <property type="entry name" value="Ank_4"/>
    <property type="match status" value="1"/>
</dbReference>
<dbReference type="PROSITE" id="PS50297">
    <property type="entry name" value="ANK_REP_REGION"/>
    <property type="match status" value="4"/>
</dbReference>
<name>I0Z2V8_COCSC</name>
<dbReference type="GeneID" id="17042904"/>
<dbReference type="KEGG" id="csl:COCSUDRAFT_83670"/>
<dbReference type="InterPro" id="IPR036770">
    <property type="entry name" value="Ankyrin_rpt-contain_sf"/>
</dbReference>
<dbReference type="InterPro" id="IPR002110">
    <property type="entry name" value="Ankyrin_rpt"/>
</dbReference>
<proteinExistence type="predicted"/>
<dbReference type="Pfam" id="PF12796">
    <property type="entry name" value="Ank_2"/>
    <property type="match status" value="1"/>
</dbReference>
<evidence type="ECO:0000256" key="2">
    <source>
        <dbReference type="ARBA" id="ARBA00023043"/>
    </source>
</evidence>
<keyword evidence="2 3" id="KW-0040">ANK repeat</keyword>
<evidence type="ECO:0000256" key="1">
    <source>
        <dbReference type="ARBA" id="ARBA00022737"/>
    </source>
</evidence>
<dbReference type="InterPro" id="IPR050745">
    <property type="entry name" value="Multifunctional_regulatory"/>
</dbReference>
<dbReference type="Proteomes" id="UP000007264">
    <property type="component" value="Unassembled WGS sequence"/>
</dbReference>
<evidence type="ECO:0000256" key="3">
    <source>
        <dbReference type="PROSITE-ProRule" id="PRU00023"/>
    </source>
</evidence>
<dbReference type="Gene3D" id="1.25.40.20">
    <property type="entry name" value="Ankyrin repeat-containing domain"/>
    <property type="match status" value="2"/>
</dbReference>
<dbReference type="SUPFAM" id="SSF48403">
    <property type="entry name" value="Ankyrin repeat"/>
    <property type="match status" value="1"/>
</dbReference>
<feature type="non-terminal residue" evidence="4">
    <location>
        <position position="152"/>
    </location>
</feature>
<keyword evidence="5" id="KW-1185">Reference proteome</keyword>
<accession>I0Z2V8</accession>
<dbReference type="eggNOG" id="KOG4412">
    <property type="taxonomic scope" value="Eukaryota"/>
</dbReference>
<reference evidence="4 5" key="1">
    <citation type="journal article" date="2012" name="Genome Biol.">
        <title>The genome of the polar eukaryotic microalga coccomyxa subellipsoidea reveals traits of cold adaptation.</title>
        <authorList>
            <person name="Blanc G."/>
            <person name="Agarkova I."/>
            <person name="Grimwood J."/>
            <person name="Kuo A."/>
            <person name="Brueggeman A."/>
            <person name="Dunigan D."/>
            <person name="Gurnon J."/>
            <person name="Ladunga I."/>
            <person name="Lindquist E."/>
            <person name="Lucas S."/>
            <person name="Pangilinan J."/>
            <person name="Proschold T."/>
            <person name="Salamov A."/>
            <person name="Schmutz J."/>
            <person name="Weeks D."/>
            <person name="Yamada T."/>
            <person name="Claverie J.M."/>
            <person name="Grigoriev I."/>
            <person name="Van Etten J."/>
            <person name="Lomsadze A."/>
            <person name="Borodovsky M."/>
        </authorList>
    </citation>
    <scope>NUCLEOTIDE SEQUENCE [LARGE SCALE GENOMIC DNA]</scope>
    <source>
        <strain evidence="4 5">C-169</strain>
    </source>
</reference>
<protein>
    <submittedName>
        <fullName evidence="4">Uncharacterized protein</fullName>
    </submittedName>
</protein>
<comment type="caution">
    <text evidence="4">The sequence shown here is derived from an EMBL/GenBank/DDBJ whole genome shotgun (WGS) entry which is preliminary data.</text>
</comment>
<feature type="repeat" description="ANK" evidence="3">
    <location>
        <begin position="2"/>
        <end position="34"/>
    </location>
</feature>
<gene>
    <name evidence="4" type="ORF">COCSUDRAFT_83670</name>
</gene>
<evidence type="ECO:0000313" key="4">
    <source>
        <dbReference type="EMBL" id="EIE24977.1"/>
    </source>
</evidence>
<feature type="repeat" description="ANK" evidence="3">
    <location>
        <begin position="103"/>
        <end position="135"/>
    </location>
</feature>
<sequence>DQGWTPLMSVVSAGREEAVDLLLGTEIDVNAKNSSGQTALHYAASKARKPSVIRALLAKGANVNTKDSTGSTPLHRACSAGRFEAVRILVEEGKAKLEARDNTGGTPLYVAAETCQQAIALYLLSKGADVEVGYMFCLPARDDFKAILSGAS</sequence>
<feature type="repeat" description="ANK" evidence="3">
    <location>
        <begin position="69"/>
        <end position="93"/>
    </location>
</feature>
<feature type="non-terminal residue" evidence="4">
    <location>
        <position position="1"/>
    </location>
</feature>
<dbReference type="OrthoDB" id="512202at2759"/>